<comment type="similarity">
    <text evidence="1">Belongs to the SMP-30/CGR1 family.</text>
</comment>
<evidence type="ECO:0000259" key="4">
    <source>
        <dbReference type="Pfam" id="PF08450"/>
    </source>
</evidence>
<dbReference type="RefSeq" id="WP_108115189.1">
    <property type="nucleotide sequence ID" value="NZ_QBKT01000005.1"/>
</dbReference>
<name>A0A2T6BYN7_9FLAO</name>
<dbReference type="InterPro" id="IPR013658">
    <property type="entry name" value="SGL"/>
</dbReference>
<gene>
    <name evidence="5" type="ORF">C8N46_105233</name>
</gene>
<evidence type="ECO:0000256" key="2">
    <source>
        <dbReference type="PIRSR" id="PIRSR605511-1"/>
    </source>
</evidence>
<dbReference type="EMBL" id="QBKT01000005">
    <property type="protein sequence ID" value="PTX61077.1"/>
    <property type="molecule type" value="Genomic_DNA"/>
</dbReference>
<feature type="domain" description="SMP-30/Gluconolactonase/LRE-like region" evidence="4">
    <location>
        <begin position="38"/>
        <end position="281"/>
    </location>
</feature>
<comment type="caution">
    <text evidence="5">The sequence shown here is derived from an EMBL/GenBank/DDBJ whole genome shotgun (WGS) entry which is preliminary data.</text>
</comment>
<feature type="binding site" evidence="3">
    <location>
        <position position="124"/>
    </location>
    <ligand>
        <name>substrate</name>
    </ligand>
</feature>
<accession>A0A2T6BYN7</accession>
<dbReference type="AlphaFoldDB" id="A0A2T6BYN7"/>
<evidence type="ECO:0000313" key="5">
    <source>
        <dbReference type="EMBL" id="PTX61077.1"/>
    </source>
</evidence>
<keyword evidence="3" id="KW-0862">Zinc</keyword>
<dbReference type="Gene3D" id="2.120.10.30">
    <property type="entry name" value="TolB, C-terminal domain"/>
    <property type="match status" value="1"/>
</dbReference>
<proteinExistence type="inferred from homology"/>
<feature type="binding site" evidence="3">
    <location>
        <position position="126"/>
    </location>
    <ligand>
        <name>substrate</name>
    </ligand>
</feature>
<evidence type="ECO:0000256" key="3">
    <source>
        <dbReference type="PIRSR" id="PIRSR605511-2"/>
    </source>
</evidence>
<keyword evidence="6" id="KW-1185">Reference proteome</keyword>
<dbReference type="GO" id="GO:0019853">
    <property type="term" value="P:L-ascorbic acid biosynthetic process"/>
    <property type="evidence" value="ECO:0007669"/>
    <property type="project" value="TreeGrafter"/>
</dbReference>
<evidence type="ECO:0000256" key="1">
    <source>
        <dbReference type="ARBA" id="ARBA00008853"/>
    </source>
</evidence>
<feature type="binding site" evidence="3">
    <location>
        <position position="172"/>
    </location>
    <ligand>
        <name>a divalent metal cation</name>
        <dbReference type="ChEBI" id="CHEBI:60240"/>
    </ligand>
</feature>
<dbReference type="PRINTS" id="PR01790">
    <property type="entry name" value="SMP30FAMILY"/>
</dbReference>
<feature type="active site" description="Proton donor/acceptor" evidence="2">
    <location>
        <position position="222"/>
    </location>
</feature>
<comment type="cofactor">
    <cofactor evidence="3">
        <name>Zn(2+)</name>
        <dbReference type="ChEBI" id="CHEBI:29105"/>
    </cofactor>
    <text evidence="3">Binds 1 divalent metal cation per subunit.</text>
</comment>
<dbReference type="InterPro" id="IPR005511">
    <property type="entry name" value="SMP-30"/>
</dbReference>
<dbReference type="Proteomes" id="UP000244090">
    <property type="component" value="Unassembled WGS sequence"/>
</dbReference>
<dbReference type="InterPro" id="IPR011042">
    <property type="entry name" value="6-blade_b-propeller_TolB-like"/>
</dbReference>
<evidence type="ECO:0000313" key="6">
    <source>
        <dbReference type="Proteomes" id="UP000244090"/>
    </source>
</evidence>
<organism evidence="5 6">
    <name type="scientific">Kordia periserrulae</name>
    <dbReference type="NCBI Taxonomy" id="701523"/>
    <lineage>
        <taxon>Bacteria</taxon>
        <taxon>Pseudomonadati</taxon>
        <taxon>Bacteroidota</taxon>
        <taxon>Flavobacteriia</taxon>
        <taxon>Flavobacteriales</taxon>
        <taxon>Flavobacteriaceae</taxon>
        <taxon>Kordia</taxon>
    </lineage>
</organism>
<dbReference type="PANTHER" id="PTHR10907">
    <property type="entry name" value="REGUCALCIN"/>
    <property type="match status" value="1"/>
</dbReference>
<dbReference type="PROSITE" id="PS51257">
    <property type="entry name" value="PROKAR_LIPOPROTEIN"/>
    <property type="match status" value="1"/>
</dbReference>
<dbReference type="SUPFAM" id="SSF63829">
    <property type="entry name" value="Calcium-dependent phosphotriesterase"/>
    <property type="match status" value="1"/>
</dbReference>
<dbReference type="OrthoDB" id="2633250at2"/>
<dbReference type="Pfam" id="PF08450">
    <property type="entry name" value="SGL"/>
    <property type="match status" value="1"/>
</dbReference>
<dbReference type="GO" id="GO:0005509">
    <property type="term" value="F:calcium ion binding"/>
    <property type="evidence" value="ECO:0007669"/>
    <property type="project" value="TreeGrafter"/>
</dbReference>
<sequence>MNKITVFVLLLTLMSCKEKVATPTELVAEIEYKIPAKLGEGAFWDYKNNQLYWVDIIGESLNVYNPENKTNKHIKMPAPIGTVVPSEEKNIVIVALNDGVYVVNVATEKIIKLTDVEAENLGTRLNDGKCDPNGNLWIGSMDYSQTNPGGNLYKVDAQGNVDKMLGNITISNGIVWSKDGKTMYYIDTPTTNIRAFDYDKNTSTISNERVVVTIPVAEGSPDGMAIDENDTLWVGLWNGNSIANYNPKTGKLIQKIKVPAHNVTSCAFGGENLQTLYITTSSLDMTEEESTKYPLAGSLFKIELDVKGVHSDFFKKPILKTNQETEDETQP</sequence>
<protein>
    <submittedName>
        <fullName evidence="5">Sugar lactone lactonase YvrE</fullName>
    </submittedName>
</protein>
<keyword evidence="3" id="KW-0479">Metal-binding</keyword>
<reference evidence="5 6" key="1">
    <citation type="submission" date="2018-04" db="EMBL/GenBank/DDBJ databases">
        <title>Genomic Encyclopedia of Archaeal and Bacterial Type Strains, Phase II (KMG-II): from individual species to whole genera.</title>
        <authorList>
            <person name="Goeker M."/>
        </authorList>
    </citation>
    <scope>NUCLEOTIDE SEQUENCE [LARGE SCALE GENOMIC DNA]</scope>
    <source>
        <strain evidence="5 6">DSM 25731</strain>
    </source>
</reference>
<feature type="binding site" evidence="3">
    <location>
        <position position="222"/>
    </location>
    <ligand>
        <name>a divalent metal cation</name>
        <dbReference type="ChEBI" id="CHEBI:60240"/>
    </ligand>
</feature>
<dbReference type="PANTHER" id="PTHR10907:SF47">
    <property type="entry name" value="REGUCALCIN"/>
    <property type="match status" value="1"/>
</dbReference>
<feature type="binding site" evidence="3">
    <location>
        <position position="40"/>
    </location>
    <ligand>
        <name>a divalent metal cation</name>
        <dbReference type="ChEBI" id="CHEBI:60240"/>
    </ligand>
</feature>
<dbReference type="GO" id="GO:0004341">
    <property type="term" value="F:gluconolactonase activity"/>
    <property type="evidence" value="ECO:0007669"/>
    <property type="project" value="TreeGrafter"/>
</dbReference>